<reference evidence="11 12" key="1">
    <citation type="journal article" date="2023" name="IMA Fungus">
        <title>Comparative genomic study of the Penicillium genus elucidates a diverse pangenome and 15 lateral gene transfer events.</title>
        <authorList>
            <person name="Petersen C."/>
            <person name="Sorensen T."/>
            <person name="Nielsen M.R."/>
            <person name="Sondergaard T.E."/>
            <person name="Sorensen J.L."/>
            <person name="Fitzpatrick D.A."/>
            <person name="Frisvad J.C."/>
            <person name="Nielsen K.L."/>
        </authorList>
    </citation>
    <scope>NUCLEOTIDE SEQUENCE [LARGE SCALE GENOMIC DNA]</scope>
    <source>
        <strain evidence="11 12">IBT 35679</strain>
    </source>
</reference>
<dbReference type="Gene3D" id="1.10.630.10">
    <property type="entry name" value="Cytochrome P450"/>
    <property type="match status" value="1"/>
</dbReference>
<dbReference type="PROSITE" id="PS00086">
    <property type="entry name" value="CYTOCHROME_P450"/>
    <property type="match status" value="1"/>
</dbReference>
<evidence type="ECO:0000313" key="11">
    <source>
        <dbReference type="EMBL" id="KAJ5525757.1"/>
    </source>
</evidence>
<gene>
    <name evidence="11" type="ORF">N7494_012407</name>
</gene>
<dbReference type="GO" id="GO:0005506">
    <property type="term" value="F:iron ion binding"/>
    <property type="evidence" value="ECO:0007669"/>
    <property type="project" value="InterPro"/>
</dbReference>
<evidence type="ECO:0000256" key="6">
    <source>
        <dbReference type="ARBA" id="ARBA00023004"/>
    </source>
</evidence>
<evidence type="ECO:0000256" key="1">
    <source>
        <dbReference type="ARBA" id="ARBA00001971"/>
    </source>
</evidence>
<comment type="cofactor">
    <cofactor evidence="1 8">
        <name>heme</name>
        <dbReference type="ChEBI" id="CHEBI:30413"/>
    </cofactor>
</comment>
<accession>A0AAD6GB44</accession>
<evidence type="ECO:0000313" key="12">
    <source>
        <dbReference type="Proteomes" id="UP001220324"/>
    </source>
</evidence>
<dbReference type="EMBL" id="JAQIZZ010000008">
    <property type="protein sequence ID" value="KAJ5525757.1"/>
    <property type="molecule type" value="Genomic_DNA"/>
</dbReference>
<dbReference type="Pfam" id="PF00067">
    <property type="entry name" value="p450"/>
    <property type="match status" value="1"/>
</dbReference>
<comment type="similarity">
    <text evidence="2 9">Belongs to the cytochrome P450 family.</text>
</comment>
<dbReference type="AlphaFoldDB" id="A0AAD6GB44"/>
<dbReference type="GO" id="GO:0020037">
    <property type="term" value="F:heme binding"/>
    <property type="evidence" value="ECO:0007669"/>
    <property type="project" value="InterPro"/>
</dbReference>
<dbReference type="GO" id="GO:0004497">
    <property type="term" value="F:monooxygenase activity"/>
    <property type="evidence" value="ECO:0007669"/>
    <property type="project" value="UniProtKB-KW"/>
</dbReference>
<name>A0AAD6GB44_9EURO</name>
<dbReference type="InterPro" id="IPR002401">
    <property type="entry name" value="Cyt_P450_E_grp-I"/>
</dbReference>
<keyword evidence="3 8" id="KW-0349">Heme</keyword>
<proteinExistence type="inferred from homology"/>
<keyword evidence="10" id="KW-0812">Transmembrane</keyword>
<feature type="binding site" description="axial binding residue" evidence="8">
    <location>
        <position position="431"/>
    </location>
    <ligand>
        <name>heme</name>
        <dbReference type="ChEBI" id="CHEBI:30413"/>
    </ligand>
    <ligandPart>
        <name>Fe</name>
        <dbReference type="ChEBI" id="CHEBI:18248"/>
    </ligandPart>
</feature>
<dbReference type="InterPro" id="IPR050121">
    <property type="entry name" value="Cytochrome_P450_monoxygenase"/>
</dbReference>
<protein>
    <submittedName>
        <fullName evidence="11">Cytochrome P450</fullName>
    </submittedName>
</protein>
<evidence type="ECO:0000256" key="4">
    <source>
        <dbReference type="ARBA" id="ARBA00022723"/>
    </source>
</evidence>
<keyword evidence="7 9" id="KW-0503">Monooxygenase</keyword>
<feature type="transmembrane region" description="Helical" evidence="10">
    <location>
        <begin position="6"/>
        <end position="23"/>
    </location>
</feature>
<evidence type="ECO:0000256" key="2">
    <source>
        <dbReference type="ARBA" id="ARBA00010617"/>
    </source>
</evidence>
<evidence type="ECO:0000256" key="7">
    <source>
        <dbReference type="ARBA" id="ARBA00023033"/>
    </source>
</evidence>
<organism evidence="11 12">
    <name type="scientific">Penicillium frequentans</name>
    <dbReference type="NCBI Taxonomy" id="3151616"/>
    <lineage>
        <taxon>Eukaryota</taxon>
        <taxon>Fungi</taxon>
        <taxon>Dikarya</taxon>
        <taxon>Ascomycota</taxon>
        <taxon>Pezizomycotina</taxon>
        <taxon>Eurotiomycetes</taxon>
        <taxon>Eurotiomycetidae</taxon>
        <taxon>Eurotiales</taxon>
        <taxon>Aspergillaceae</taxon>
        <taxon>Penicillium</taxon>
    </lineage>
</organism>
<keyword evidence="4 8" id="KW-0479">Metal-binding</keyword>
<dbReference type="CDD" id="cd11062">
    <property type="entry name" value="CYP58-like"/>
    <property type="match status" value="1"/>
</dbReference>
<evidence type="ECO:0000256" key="5">
    <source>
        <dbReference type="ARBA" id="ARBA00023002"/>
    </source>
</evidence>
<dbReference type="GO" id="GO:0016705">
    <property type="term" value="F:oxidoreductase activity, acting on paired donors, with incorporation or reduction of molecular oxygen"/>
    <property type="evidence" value="ECO:0007669"/>
    <property type="project" value="InterPro"/>
</dbReference>
<evidence type="ECO:0000256" key="9">
    <source>
        <dbReference type="RuleBase" id="RU000461"/>
    </source>
</evidence>
<keyword evidence="5 9" id="KW-0560">Oxidoreductase</keyword>
<evidence type="ECO:0000256" key="3">
    <source>
        <dbReference type="ARBA" id="ARBA00022617"/>
    </source>
</evidence>
<dbReference type="PANTHER" id="PTHR24305:SF157">
    <property type="entry name" value="N-ACETYLTRYPTOPHAN 6-HYDROXYLASE IVOC-RELATED"/>
    <property type="match status" value="1"/>
</dbReference>
<dbReference type="PANTHER" id="PTHR24305">
    <property type="entry name" value="CYTOCHROME P450"/>
    <property type="match status" value="1"/>
</dbReference>
<evidence type="ECO:0000256" key="8">
    <source>
        <dbReference type="PIRSR" id="PIRSR602401-1"/>
    </source>
</evidence>
<comment type="caution">
    <text evidence="11">The sequence shown here is derived from an EMBL/GenBank/DDBJ whole genome shotgun (WGS) entry which is preliminary data.</text>
</comment>
<keyword evidence="10" id="KW-1133">Transmembrane helix</keyword>
<dbReference type="InterPro" id="IPR036396">
    <property type="entry name" value="Cyt_P450_sf"/>
</dbReference>
<dbReference type="PRINTS" id="PR00463">
    <property type="entry name" value="EP450I"/>
</dbReference>
<dbReference type="GO" id="GO:0043386">
    <property type="term" value="P:mycotoxin biosynthetic process"/>
    <property type="evidence" value="ECO:0007669"/>
    <property type="project" value="UniProtKB-ARBA"/>
</dbReference>
<keyword evidence="6 8" id="KW-0408">Iron</keyword>
<dbReference type="InterPro" id="IPR001128">
    <property type="entry name" value="Cyt_P450"/>
</dbReference>
<keyword evidence="10" id="KW-0472">Membrane</keyword>
<dbReference type="Proteomes" id="UP001220324">
    <property type="component" value="Unassembled WGS sequence"/>
</dbReference>
<dbReference type="InterPro" id="IPR017972">
    <property type="entry name" value="Cyt_P450_CS"/>
</dbReference>
<dbReference type="SUPFAM" id="SSF48264">
    <property type="entry name" value="Cytochrome P450"/>
    <property type="match status" value="1"/>
</dbReference>
<keyword evidence="12" id="KW-1185">Reference proteome</keyword>
<evidence type="ECO:0000256" key="10">
    <source>
        <dbReference type="SAM" id="Phobius"/>
    </source>
</evidence>
<dbReference type="PRINTS" id="PR00385">
    <property type="entry name" value="P450"/>
</dbReference>
<sequence length="492" mass="55507">MLLGLSAAALGYVLLVAMYRLYLHPISKFPGPKLAAVTSLYGFYFNVVKGGRYLWEIEKMHKKYGPIVRIDPNEVHIADPYFYSTIYAPKLREKDPKFVRLGDIQGSMLFTVDHNLHASRRAVLQNFFSKMSILGLESMIQKKTDKLAQRIKMAYQAGTVFNLDAAFAAIASDVIGEYSYGFSLDYLDQEDFGNEIRDSMLSILSLSHLMMFFPIPLSVVQAVPKQILQKLSPALANILYVRELVLEQANIALEESGKGGSAKKTIFEALADPSLPPEERAPTRIRDEALSLLNAGTETTAGILRVIFFHLLHDKTKLLNLRNELEKSPSASFAELERLPYMRGVINEGLRLAGAIGRLPRCVPTGTGLVYKQWVIPPKVMISQSHLFIHMNPDLFPDPHSFDPERWIRAQENGDRLENMLVAFSKGPRQCLGINLATAELYLIVATLVRRFDMDLYKTIFEDIETYRDYQVGFPKEKNPGLRAIITQDLCP</sequence>